<evidence type="ECO:0000313" key="7">
    <source>
        <dbReference type="EMBL" id="KAA8642437.1"/>
    </source>
</evidence>
<dbReference type="PRINTS" id="PR00420">
    <property type="entry name" value="RNGMNOXGNASE"/>
</dbReference>
<dbReference type="Proteomes" id="UP000308092">
    <property type="component" value="Unassembled WGS sequence"/>
</dbReference>
<keyword evidence="5" id="KW-0503">Monooxygenase</keyword>
<evidence type="ECO:0000256" key="5">
    <source>
        <dbReference type="ARBA" id="ARBA00023033"/>
    </source>
</evidence>
<evidence type="ECO:0000259" key="6">
    <source>
        <dbReference type="Pfam" id="PF01494"/>
    </source>
</evidence>
<dbReference type="EMBL" id="SOSA01000182">
    <property type="protein sequence ID" value="THC94911.1"/>
    <property type="molecule type" value="Genomic_DNA"/>
</dbReference>
<organism evidence="8 9">
    <name type="scientific">Aspergillus tanneri</name>
    <dbReference type="NCBI Taxonomy" id="1220188"/>
    <lineage>
        <taxon>Eukaryota</taxon>
        <taxon>Fungi</taxon>
        <taxon>Dikarya</taxon>
        <taxon>Ascomycota</taxon>
        <taxon>Pezizomycotina</taxon>
        <taxon>Eurotiomycetes</taxon>
        <taxon>Eurotiomycetidae</taxon>
        <taxon>Eurotiales</taxon>
        <taxon>Aspergillaceae</taxon>
        <taxon>Aspergillus</taxon>
        <taxon>Aspergillus subgen. Circumdati</taxon>
    </lineage>
</organism>
<dbReference type="STRING" id="1220188.A0A4S3JNG9"/>
<dbReference type="AlphaFoldDB" id="A0A4S3JNG9"/>
<evidence type="ECO:0000313" key="10">
    <source>
        <dbReference type="Proteomes" id="UP000324241"/>
    </source>
</evidence>
<dbReference type="OrthoDB" id="47494at2759"/>
<comment type="caution">
    <text evidence="8">The sequence shown here is derived from an EMBL/GenBank/DDBJ whole genome shotgun (WGS) entry which is preliminary data.</text>
</comment>
<comment type="cofactor">
    <cofactor evidence="1">
        <name>FAD</name>
        <dbReference type="ChEBI" id="CHEBI:57692"/>
    </cofactor>
</comment>
<dbReference type="GO" id="GO:0004497">
    <property type="term" value="F:monooxygenase activity"/>
    <property type="evidence" value="ECO:0007669"/>
    <property type="project" value="UniProtKB-KW"/>
</dbReference>
<dbReference type="Pfam" id="PF01494">
    <property type="entry name" value="FAD_binding_3"/>
    <property type="match status" value="1"/>
</dbReference>
<keyword evidence="3" id="KW-0274">FAD</keyword>
<feature type="domain" description="FAD-binding" evidence="6">
    <location>
        <begin position="8"/>
        <end position="377"/>
    </location>
</feature>
<dbReference type="RefSeq" id="XP_033421799.1">
    <property type="nucleotide sequence ID" value="XM_033575944.1"/>
</dbReference>
<proteinExistence type="predicted"/>
<keyword evidence="4" id="KW-0560">Oxidoreductase</keyword>
<evidence type="ECO:0000256" key="2">
    <source>
        <dbReference type="ARBA" id="ARBA00022630"/>
    </source>
</evidence>
<gene>
    <name evidence="7" type="ORF">ATNIH1004_011381</name>
    <name evidence="8" type="ORF">EYZ11_005594</name>
</gene>
<name>A0A4S3JNG9_9EURO</name>
<keyword evidence="2" id="KW-0285">Flavoprotein</keyword>
<dbReference type="GO" id="GO:0071949">
    <property type="term" value="F:FAD binding"/>
    <property type="evidence" value="ECO:0007669"/>
    <property type="project" value="InterPro"/>
</dbReference>
<evidence type="ECO:0000313" key="9">
    <source>
        <dbReference type="Proteomes" id="UP000308092"/>
    </source>
</evidence>
<accession>A0A4S3JNG9</accession>
<dbReference type="InterPro" id="IPR036188">
    <property type="entry name" value="FAD/NAD-bd_sf"/>
</dbReference>
<sequence length="426" mass="46957">MTRTSPNLPVIILGAGMVGLTLAQGLKKAGIPYRVYERDSAADTDKGRGWALTVHWALSALEECLPTDLFNRLEDIQVDPSLEDSRRFCFLDLSNAQPKYVIPPSKRLRVNRRLLGSLLEEGIDINYNKTLSSFYVSSENPDSVEVSFTDGSTTTGCLLVGTDGRNSKTRRLLLGEEVGALNPLPVRSIGATITMTPEQFAPIRGIDPLLFQGSHPETGVYMWFSLVSSPSINGSKDTTDPFYEGQLIQSWLYKSEKDNVPDSDAERLALFKQNAQHFETRLRNTINTLPADSKMLHIKLVDWVPVDWDNRNGRVTLAGDSAHAMTSYRGEAFNHGVADAAVLAKNIIAAWKNPGVSDGIQSAVSQYEEEMRTRTWESVLLSTQACLDAHDLNGLQPDSPIVSKRAKVAKEAREARARAKLPEVAA</sequence>
<dbReference type="PANTHER" id="PTHR47178:SF1">
    <property type="entry name" value="FAD-BINDING DOMAIN-CONTAINING PROTEIN-RELATED"/>
    <property type="match status" value="1"/>
</dbReference>
<evidence type="ECO:0000313" key="8">
    <source>
        <dbReference type="EMBL" id="THC94911.1"/>
    </source>
</evidence>
<dbReference type="Proteomes" id="UP000324241">
    <property type="component" value="Unassembled WGS sequence"/>
</dbReference>
<keyword evidence="9" id="KW-1185">Reference proteome</keyword>
<dbReference type="SUPFAM" id="SSF51905">
    <property type="entry name" value="FAD/NAD(P)-binding domain"/>
    <property type="match status" value="1"/>
</dbReference>
<dbReference type="GeneID" id="54334082"/>
<evidence type="ECO:0000256" key="4">
    <source>
        <dbReference type="ARBA" id="ARBA00023002"/>
    </source>
</evidence>
<evidence type="ECO:0000256" key="1">
    <source>
        <dbReference type="ARBA" id="ARBA00001974"/>
    </source>
</evidence>
<dbReference type="InterPro" id="IPR002938">
    <property type="entry name" value="FAD-bd"/>
</dbReference>
<dbReference type="PANTHER" id="PTHR47178">
    <property type="entry name" value="MONOOXYGENASE, FAD-BINDING"/>
    <property type="match status" value="1"/>
</dbReference>
<reference evidence="8 9" key="1">
    <citation type="submission" date="2019-03" db="EMBL/GenBank/DDBJ databases">
        <title>The genome sequence of a newly discovered highly antifungal drug resistant Aspergillus species, Aspergillus tanneri NIH 1004.</title>
        <authorList>
            <person name="Mounaud S."/>
            <person name="Singh I."/>
            <person name="Joardar V."/>
            <person name="Pakala S."/>
            <person name="Pakala S."/>
            <person name="Venepally P."/>
            <person name="Hoover J."/>
            <person name="Nierman W."/>
            <person name="Chung J."/>
            <person name="Losada L."/>
        </authorList>
    </citation>
    <scope>NUCLEOTIDE SEQUENCE [LARGE SCALE GENOMIC DNA]</scope>
    <source>
        <strain evidence="8 9">NIH1004</strain>
    </source>
</reference>
<dbReference type="Gene3D" id="3.50.50.60">
    <property type="entry name" value="FAD/NAD(P)-binding domain"/>
    <property type="match status" value="1"/>
</dbReference>
<reference evidence="7 10" key="2">
    <citation type="submission" date="2019-08" db="EMBL/GenBank/DDBJ databases">
        <title>The genome sequence of a newly discovered highly antifungal drug resistant Aspergillus species, Aspergillus tanneri NIH 1004.</title>
        <authorList>
            <person name="Mounaud S."/>
            <person name="Singh I."/>
            <person name="Joardar V."/>
            <person name="Pakala S."/>
            <person name="Pakala S."/>
            <person name="Venepally P."/>
            <person name="Chung J.K."/>
            <person name="Losada L."/>
            <person name="Nierman W.C."/>
        </authorList>
    </citation>
    <scope>NUCLEOTIDE SEQUENCE [LARGE SCALE GENOMIC DNA]</scope>
    <source>
        <strain evidence="7 10">NIH1004</strain>
    </source>
</reference>
<protein>
    <recommendedName>
        <fullName evidence="6">FAD-binding domain-containing protein</fullName>
    </recommendedName>
</protein>
<dbReference type="EMBL" id="QUQM01000008">
    <property type="protein sequence ID" value="KAA8642437.1"/>
    <property type="molecule type" value="Genomic_DNA"/>
</dbReference>
<evidence type="ECO:0000256" key="3">
    <source>
        <dbReference type="ARBA" id="ARBA00022827"/>
    </source>
</evidence>
<dbReference type="VEuPathDB" id="FungiDB:EYZ11_005594"/>